<dbReference type="SUPFAM" id="SSF55486">
    <property type="entry name" value="Metalloproteases ('zincins'), catalytic domain"/>
    <property type="match status" value="1"/>
</dbReference>
<proteinExistence type="predicted"/>
<dbReference type="InterPro" id="IPR024079">
    <property type="entry name" value="MetalloPept_cat_dom_sf"/>
</dbReference>
<feature type="non-terminal residue" evidence="1">
    <location>
        <position position="1"/>
    </location>
</feature>
<reference evidence="1" key="1">
    <citation type="submission" date="2018-05" db="EMBL/GenBank/DDBJ databases">
        <authorList>
            <person name="Lanie J.A."/>
            <person name="Ng W.-L."/>
            <person name="Kazmierczak K.M."/>
            <person name="Andrzejewski T.M."/>
            <person name="Davidsen T.M."/>
            <person name="Wayne K.J."/>
            <person name="Tettelin H."/>
            <person name="Glass J.I."/>
            <person name="Rusch D."/>
            <person name="Podicherti R."/>
            <person name="Tsui H.-C.T."/>
            <person name="Winkler M.E."/>
        </authorList>
    </citation>
    <scope>NUCLEOTIDE SEQUENCE</scope>
</reference>
<name>A0A382VW65_9ZZZZ</name>
<organism evidence="1">
    <name type="scientific">marine metagenome</name>
    <dbReference type="NCBI Taxonomy" id="408172"/>
    <lineage>
        <taxon>unclassified sequences</taxon>
        <taxon>metagenomes</taxon>
        <taxon>ecological metagenomes</taxon>
    </lineage>
</organism>
<dbReference type="Gene3D" id="3.40.390.10">
    <property type="entry name" value="Collagenase (Catalytic Domain)"/>
    <property type="match status" value="1"/>
</dbReference>
<accession>A0A382VW65</accession>
<dbReference type="AlphaFoldDB" id="A0A382VW65"/>
<protein>
    <submittedName>
        <fullName evidence="1">Uncharacterized protein</fullName>
    </submittedName>
</protein>
<dbReference type="GO" id="GO:0008237">
    <property type="term" value="F:metallopeptidase activity"/>
    <property type="evidence" value="ECO:0007669"/>
    <property type="project" value="InterPro"/>
</dbReference>
<evidence type="ECO:0000313" key="1">
    <source>
        <dbReference type="EMBL" id="SVD50141.1"/>
    </source>
</evidence>
<gene>
    <name evidence="1" type="ORF">METZ01_LOCUS402995</name>
</gene>
<dbReference type="EMBL" id="UINC01154711">
    <property type="protein sequence ID" value="SVD50141.1"/>
    <property type="molecule type" value="Genomic_DNA"/>
</dbReference>
<sequence>GFSRNRPMLVFSEAGAVAEARPLPQVFSGLACVSGNIFRDEVTATTIVEQVTKLTGHANGKTGTGSKVSQTSNGVLIHELGHIFGMLHDTRDPRNVMMRGYDGLGKIFDPKTAKDRPVRFSLAHARMAAATRFFSEFFDEKDTKPPSIHRFKLTSPAKAGQRTVEFSLQMTDDGGLGPMVALQRGGGQIDALVGEADFGGSKKVFKTMRFTCPRPLVAGQPLVYVMNLIDLNGNLAQAVTNSKVLP</sequence>